<keyword evidence="2" id="KW-1133">Transmembrane helix</keyword>
<sequence>MAVTFAWLIQMKVKISILSSLIYGFLLGKRLAIASGGMGEIHDGIGNRRRRSLPRDDKIPQRSH</sequence>
<organism evidence="3 4">
    <name type="scientific">Roseofilum acuticapitatum BLCC-M154</name>
    <dbReference type="NCBI Taxonomy" id="3022444"/>
    <lineage>
        <taxon>Bacteria</taxon>
        <taxon>Bacillati</taxon>
        <taxon>Cyanobacteriota</taxon>
        <taxon>Cyanophyceae</taxon>
        <taxon>Desertifilales</taxon>
        <taxon>Desertifilaceae</taxon>
        <taxon>Roseofilum</taxon>
        <taxon>Roseofilum acuticapitatum</taxon>
    </lineage>
</organism>
<dbReference type="EMBL" id="JAQOSP010000017">
    <property type="protein sequence ID" value="MDJ1168370.1"/>
    <property type="molecule type" value="Genomic_DNA"/>
</dbReference>
<name>A0ABT7ANA3_9CYAN</name>
<dbReference type="RefSeq" id="WP_283752134.1">
    <property type="nucleotide sequence ID" value="NZ_JAQOSP010000017.1"/>
</dbReference>
<feature type="region of interest" description="Disordered" evidence="1">
    <location>
        <begin position="45"/>
        <end position="64"/>
    </location>
</feature>
<evidence type="ECO:0000256" key="2">
    <source>
        <dbReference type="SAM" id="Phobius"/>
    </source>
</evidence>
<feature type="transmembrane region" description="Helical" evidence="2">
    <location>
        <begin position="6"/>
        <end position="28"/>
    </location>
</feature>
<accession>A0ABT7ANA3</accession>
<dbReference type="Proteomes" id="UP001235303">
    <property type="component" value="Unassembled WGS sequence"/>
</dbReference>
<comment type="caution">
    <text evidence="3">The sequence shown here is derived from an EMBL/GenBank/DDBJ whole genome shotgun (WGS) entry which is preliminary data.</text>
</comment>
<protein>
    <submittedName>
        <fullName evidence="3">Uncharacterized protein</fullName>
    </submittedName>
</protein>
<evidence type="ECO:0000256" key="1">
    <source>
        <dbReference type="SAM" id="MobiDB-lite"/>
    </source>
</evidence>
<keyword evidence="2" id="KW-0812">Transmembrane</keyword>
<evidence type="ECO:0000313" key="4">
    <source>
        <dbReference type="Proteomes" id="UP001235303"/>
    </source>
</evidence>
<feature type="compositionally biased region" description="Basic and acidic residues" evidence="1">
    <location>
        <begin position="53"/>
        <end position="64"/>
    </location>
</feature>
<proteinExistence type="predicted"/>
<reference evidence="3 4" key="1">
    <citation type="submission" date="2023-01" db="EMBL/GenBank/DDBJ databases">
        <title>Novel diversity within Roseofilum (Cyanobacteria; Desertifilaceae) from marine benthic mats with descriptions of four novel species.</title>
        <authorList>
            <person name="Wang Y."/>
            <person name="Berthold D.E."/>
            <person name="Hu J."/>
            <person name="Lefler F.W."/>
            <person name="Laughinghouse H.D. IV."/>
        </authorList>
    </citation>
    <scope>NUCLEOTIDE SEQUENCE [LARGE SCALE GENOMIC DNA]</scope>
    <source>
        <strain evidence="3 4">BLCC-M154</strain>
    </source>
</reference>
<gene>
    <name evidence="3" type="ORF">PMG71_02900</name>
</gene>
<evidence type="ECO:0000313" key="3">
    <source>
        <dbReference type="EMBL" id="MDJ1168370.1"/>
    </source>
</evidence>
<keyword evidence="2" id="KW-0472">Membrane</keyword>
<keyword evidence="4" id="KW-1185">Reference proteome</keyword>